<dbReference type="GO" id="GO:0004386">
    <property type="term" value="F:helicase activity"/>
    <property type="evidence" value="ECO:0007669"/>
    <property type="project" value="UniProtKB-KW"/>
</dbReference>
<organism evidence="12 13">
    <name type="scientific">Dellaglioa algida</name>
    <dbReference type="NCBI Taxonomy" id="105612"/>
    <lineage>
        <taxon>Bacteria</taxon>
        <taxon>Bacillati</taxon>
        <taxon>Bacillota</taxon>
        <taxon>Bacilli</taxon>
        <taxon>Lactobacillales</taxon>
        <taxon>Lactobacillaceae</taxon>
        <taxon>Dellaglioa</taxon>
    </lineage>
</organism>
<dbReference type="PANTHER" id="PTHR30591:SF1">
    <property type="entry name" value="RECBCD ENZYME SUBUNIT RECC"/>
    <property type="match status" value="1"/>
</dbReference>
<dbReference type="Pfam" id="PF12705">
    <property type="entry name" value="PDDEXK_1"/>
    <property type="match status" value="1"/>
</dbReference>
<comment type="cofactor">
    <cofactor evidence="10">
        <name>Mg(2+)</name>
        <dbReference type="ChEBI" id="CHEBI:18420"/>
    </cofactor>
</comment>
<name>A0A5C6M8E1_9LACO</name>
<dbReference type="GO" id="GO:0008409">
    <property type="term" value="F:5'-3' exonuclease activity"/>
    <property type="evidence" value="ECO:0007669"/>
    <property type="project" value="UniProtKB-UniRule"/>
</dbReference>
<keyword evidence="2 10" id="KW-0547">Nucleotide-binding</keyword>
<keyword evidence="3 10" id="KW-0227">DNA damage</keyword>
<proteinExistence type="inferred from homology"/>
<evidence type="ECO:0000256" key="2">
    <source>
        <dbReference type="ARBA" id="ARBA00022741"/>
    </source>
</evidence>
<dbReference type="PROSITE" id="PS50035">
    <property type="entry name" value="PLD"/>
    <property type="match status" value="1"/>
</dbReference>
<protein>
    <recommendedName>
        <fullName evidence="10">ATP-dependent helicase/deoxyribonuclease subunit B</fullName>
        <ecNumber evidence="10">3.1.-.-</ecNumber>
    </recommendedName>
    <alternativeName>
        <fullName evidence="10">ATP-dependent helicase/nuclease subunit RexB</fullName>
    </alternativeName>
</protein>
<dbReference type="EMBL" id="SRRQ01000015">
    <property type="protein sequence ID" value="TWW10325.1"/>
    <property type="molecule type" value="Genomic_DNA"/>
</dbReference>
<dbReference type="GO" id="GO:0000724">
    <property type="term" value="P:double-strand break repair via homologous recombination"/>
    <property type="evidence" value="ECO:0007669"/>
    <property type="project" value="UniProtKB-UniRule"/>
</dbReference>
<comment type="miscellaneous">
    <text evidence="10">Despite having helicase-like domains, this subunit does not have helicase activity.</text>
</comment>
<evidence type="ECO:0000256" key="8">
    <source>
        <dbReference type="ARBA" id="ARBA00023125"/>
    </source>
</evidence>
<dbReference type="AlphaFoldDB" id="A0A5C6M8E1"/>
<dbReference type="SUPFAM" id="SSF52540">
    <property type="entry name" value="P-loop containing nucleoside triphosphate hydrolases"/>
    <property type="match status" value="1"/>
</dbReference>
<evidence type="ECO:0000256" key="1">
    <source>
        <dbReference type="ARBA" id="ARBA00022722"/>
    </source>
</evidence>
<comment type="function">
    <text evidence="10">The heterodimer acts as both an ATP-dependent DNA helicase and an ATP-dependent, dual-direction single-stranded exonuclease. Recognizes the chi site generating a DNA molecule suitable for the initiation of homologous recombination. This subunit has 5' -&gt; 3' nuclease activity but not helicase activity.</text>
</comment>
<dbReference type="PANTHER" id="PTHR30591">
    <property type="entry name" value="RECBCD ENZYME SUBUNIT RECC"/>
    <property type="match status" value="1"/>
</dbReference>
<feature type="domain" description="PLD phosphodiesterase" evidence="11">
    <location>
        <begin position="1109"/>
        <end position="1137"/>
    </location>
</feature>
<dbReference type="RefSeq" id="WP_146303230.1">
    <property type="nucleotide sequence ID" value="NZ_JANXKU010000009.1"/>
</dbReference>
<dbReference type="HAMAP" id="MF_01453">
    <property type="entry name" value="AddB_type2"/>
    <property type="match status" value="1"/>
</dbReference>
<dbReference type="GO" id="GO:0006793">
    <property type="term" value="P:phosphorus metabolic process"/>
    <property type="evidence" value="ECO:0007669"/>
    <property type="project" value="UniProtKB-ARBA"/>
</dbReference>
<comment type="caution">
    <text evidence="12">The sequence shown here is derived from an EMBL/GenBank/DDBJ whole genome shotgun (WGS) entry which is preliminary data.</text>
</comment>
<reference evidence="12 13" key="1">
    <citation type="submission" date="2019-04" db="EMBL/GenBank/DDBJ databases">
        <title>In vitro growth and metabolic characteristics of meat-borne Lactobacillus algidus strains.</title>
        <authorList>
            <person name="Sade E."/>
            <person name="Per J."/>
            <person name="Tytti H."/>
            <person name="Johanna B.K."/>
        </authorList>
    </citation>
    <scope>NUCLEOTIDE SEQUENCE [LARGE SCALE GENOMIC DNA]</scope>
    <source>
        <strain evidence="12 13">LTS37-1</strain>
    </source>
</reference>
<evidence type="ECO:0000256" key="7">
    <source>
        <dbReference type="ARBA" id="ARBA00022840"/>
    </source>
</evidence>
<dbReference type="InterPro" id="IPR049035">
    <property type="entry name" value="ADDB_N"/>
</dbReference>
<dbReference type="InterPro" id="IPR027417">
    <property type="entry name" value="P-loop_NTPase"/>
</dbReference>
<comment type="similarity">
    <text evidence="10">Belongs to the helicase family. AddB/RexB type 2 subfamily.</text>
</comment>
<dbReference type="InterPro" id="IPR014141">
    <property type="entry name" value="DNA_helicase_suRexB"/>
</dbReference>
<dbReference type="GO" id="GO:0016817">
    <property type="term" value="F:hydrolase activity, acting on acid anhydrides"/>
    <property type="evidence" value="ECO:0007669"/>
    <property type="project" value="InterPro"/>
</dbReference>
<dbReference type="InterPro" id="IPR038726">
    <property type="entry name" value="PDDEXK_AddAB-type"/>
</dbReference>
<evidence type="ECO:0000256" key="4">
    <source>
        <dbReference type="ARBA" id="ARBA00022801"/>
    </source>
</evidence>
<evidence type="ECO:0000313" key="13">
    <source>
        <dbReference type="Proteomes" id="UP000321659"/>
    </source>
</evidence>
<dbReference type="Gene3D" id="3.40.50.300">
    <property type="entry name" value="P-loop containing nucleotide triphosphate hydrolases"/>
    <property type="match status" value="4"/>
</dbReference>
<evidence type="ECO:0000256" key="5">
    <source>
        <dbReference type="ARBA" id="ARBA00022806"/>
    </source>
</evidence>
<comment type="caution">
    <text evidence="10">Lacks conserved residue(s) required for the propagation of feature annotation.</text>
</comment>
<dbReference type="InterPro" id="IPR001736">
    <property type="entry name" value="PLipase_D/transphosphatidylase"/>
</dbReference>
<keyword evidence="6 10" id="KW-0269">Exonuclease</keyword>
<evidence type="ECO:0000313" key="12">
    <source>
        <dbReference type="EMBL" id="TWW10325.1"/>
    </source>
</evidence>
<evidence type="ECO:0000256" key="10">
    <source>
        <dbReference type="HAMAP-Rule" id="MF_01453"/>
    </source>
</evidence>
<dbReference type="Pfam" id="PF21445">
    <property type="entry name" value="ADDB_N"/>
    <property type="match status" value="1"/>
</dbReference>
<sequence>MSLKFVLGKASTDHQASLVGQLKESQITDPAGQFFYLVPNHIKFEAEVSILEALGQEKLTEQNLFAQSNVQVLSFTRLAWFFLKNTPYYQIPRLSQSGLNMLVYQLISEHEDDLTIFRGEKTQTGFISQLVSQLKELKVGCVTVDDLTRIAGTFPTTGDLGAKLHDLQIIYRAFDAAMADRYIENNDLLAELSRYFTEDGLQTSYFYIDHFSQFTAQEQELVTALIMGAKQVTIGLVLDQGNANKVAEKTDLFYKSSRLYADLVGKAHQVQIPVLTDSYAQPKENQNPDLSLLEDFWIASRRLVRTQSESLVHSDSIQVFEADSRYIEIRQVATKIRQLVATKGYRYRDFMILTRHLDSYETVIPPVFNEFQIPYFNDLQHAMADHPLVELLAALFEVKAKHYQYGAMMRLLKTELLIPQVDAVEMPIERYRSAVDLTENMVLKYGFSGSQWLRKDDWTFYRFDFTDADEQQTDKDQAITTQINQIRHFVQAILPPFFEQLDQATTGEAGAKLVYQFLVENGVTKRLLSWRDRYLAAGNIARSEEPEQTWQTFVSMLDEYVETLGKQTFNADDFMALIQAGFEGASYSQVPSTLDQVVISESGMVQMNNRKITFMIGSTDMVMPEQVSQTQLLTDDDRAQMAGELTAEQYLSDSAISQMAAEPFLNYLAFLGPREQLIFSYPSGNDGEKNLNPSPYLMMIKEHFNLPTQQLAANPELTEQSALDFVGTKRSTLSSLVVASRLAKTMLSPMPDSWLYLLRQLMTDSEIGSLTKQLLGSLDYKNVPVKLTQEIITDLYGTRLDTSISKLETFYRNPFEYFLQYGLKLKERDVFELSPASTGEFFHMGLDELMKAVADNNQVYANVTKEQLDDYLNAILKDMRDLPQFQILGSSSRMGYIAKQLSLLLKQVTHAMWQQGQQTKMKPLKTEVLFGHVGAESGLKALTYALPKGRSVNVRGKIDRIDYMKGESKQYLGIVDYKSGIRKFDFSDAYYGLSMQMLTYLQALIENADAIAPDTGLETAAAGAVYMHLQNPKLKMADVQAKGFEKTLLKANQMDGLLLEDNQLLSNLDTDFEDESLGYSLIYPFRKTKKGFTSPSSLSKKLITQTDLNLLLGHNKQLITDAATDIFSGSTNLSPARWNAKKTALQYSPYKSIFQFDAMLPENNYHEISKLSWEEIERRLTDGEDDE</sequence>
<keyword evidence="5 10" id="KW-0347">Helicase</keyword>
<evidence type="ECO:0000256" key="3">
    <source>
        <dbReference type="ARBA" id="ARBA00022763"/>
    </source>
</evidence>
<keyword evidence="9 10" id="KW-0234">DNA repair</keyword>
<dbReference type="GO" id="GO:0003690">
    <property type="term" value="F:double-stranded DNA binding"/>
    <property type="evidence" value="ECO:0007669"/>
    <property type="project" value="UniProtKB-UniRule"/>
</dbReference>
<keyword evidence="7 10" id="KW-0067">ATP-binding</keyword>
<evidence type="ECO:0000256" key="9">
    <source>
        <dbReference type="ARBA" id="ARBA00023204"/>
    </source>
</evidence>
<dbReference type="GO" id="GO:0005524">
    <property type="term" value="F:ATP binding"/>
    <property type="evidence" value="ECO:0007669"/>
    <property type="project" value="UniProtKB-UniRule"/>
</dbReference>
<dbReference type="Proteomes" id="UP000321659">
    <property type="component" value="Unassembled WGS sequence"/>
</dbReference>
<comment type="subunit">
    <text evidence="10">Heterodimer of AddA and RexB.</text>
</comment>
<evidence type="ECO:0000259" key="11">
    <source>
        <dbReference type="PROSITE" id="PS50035"/>
    </source>
</evidence>
<accession>A0A5C6M8E1</accession>
<keyword evidence="8 10" id="KW-0238">DNA-binding</keyword>
<keyword evidence="1 10" id="KW-0540">Nuclease</keyword>
<keyword evidence="4 10" id="KW-0378">Hydrolase</keyword>
<dbReference type="EC" id="3.1.-.-" evidence="10"/>
<evidence type="ECO:0000256" key="6">
    <source>
        <dbReference type="ARBA" id="ARBA00022839"/>
    </source>
</evidence>
<gene>
    <name evidence="10 12" type="primary">rexB</name>
    <name evidence="12" type="ORF">LABALGLTS371_14660</name>
</gene>